<evidence type="ECO:0000256" key="4">
    <source>
        <dbReference type="ARBA" id="ARBA00021889"/>
    </source>
</evidence>
<accession>A0A2N9AIF1</accession>
<dbReference type="GO" id="GO:0043190">
    <property type="term" value="C:ATP-binding cassette (ABC) transporter complex"/>
    <property type="evidence" value="ECO:0007669"/>
    <property type="project" value="InterPro"/>
</dbReference>
<protein>
    <recommendedName>
        <fullName evidence="4 7">Phosphate-binding protein PstS</fullName>
    </recommendedName>
</protein>
<feature type="signal peptide" evidence="8">
    <location>
        <begin position="1"/>
        <end position="25"/>
    </location>
</feature>
<feature type="chain" id="PRO_5014938506" description="Phosphate-binding protein PstS" evidence="8">
    <location>
        <begin position="26"/>
        <end position="348"/>
    </location>
</feature>
<comment type="subunit">
    <text evidence="3 7">The complex is composed of two ATP-binding proteins (PstB), two transmembrane proteins (PstC and PstA) and a solute-binding protein (PstS).</text>
</comment>
<dbReference type="InterPro" id="IPR024370">
    <property type="entry name" value="PBP_domain"/>
</dbReference>
<evidence type="ECO:0000256" key="2">
    <source>
        <dbReference type="ARBA" id="ARBA00008725"/>
    </source>
</evidence>
<keyword evidence="5 7" id="KW-0813">Transport</keyword>
<evidence type="ECO:0000256" key="7">
    <source>
        <dbReference type="PIRNR" id="PIRNR002756"/>
    </source>
</evidence>
<reference evidence="11" key="1">
    <citation type="submission" date="2017-10" db="EMBL/GenBank/DDBJ databases">
        <authorList>
            <person name="Regsiter A."/>
            <person name="William W."/>
        </authorList>
    </citation>
    <scope>NUCLEOTIDE SEQUENCE [LARGE SCALE GENOMIC DNA]</scope>
</reference>
<evidence type="ECO:0000256" key="3">
    <source>
        <dbReference type="ARBA" id="ARBA00011529"/>
    </source>
</evidence>
<dbReference type="AlphaFoldDB" id="A0A2N9AIF1"/>
<dbReference type="GO" id="GO:0042301">
    <property type="term" value="F:phosphate ion binding"/>
    <property type="evidence" value="ECO:0007669"/>
    <property type="project" value="InterPro"/>
</dbReference>
<evidence type="ECO:0000256" key="8">
    <source>
        <dbReference type="SAM" id="SignalP"/>
    </source>
</evidence>
<dbReference type="PANTHER" id="PTHR42996:SF1">
    <property type="entry name" value="PHOSPHATE-BINDING PROTEIN PSTS"/>
    <property type="match status" value="1"/>
</dbReference>
<evidence type="ECO:0000256" key="5">
    <source>
        <dbReference type="ARBA" id="ARBA00022448"/>
    </source>
</evidence>
<dbReference type="CDD" id="cd13565">
    <property type="entry name" value="PBP2_PstS"/>
    <property type="match status" value="1"/>
</dbReference>
<dbReference type="GO" id="GO:0035435">
    <property type="term" value="P:phosphate ion transmembrane transport"/>
    <property type="evidence" value="ECO:0007669"/>
    <property type="project" value="InterPro"/>
</dbReference>
<proteinExistence type="inferred from homology"/>
<keyword evidence="6 7" id="KW-0592">Phosphate transport</keyword>
<feature type="domain" description="PBP" evidence="9">
    <location>
        <begin position="23"/>
        <end position="302"/>
    </location>
</feature>
<dbReference type="EMBL" id="LT962688">
    <property type="protein sequence ID" value="SOR27093.1"/>
    <property type="molecule type" value="Genomic_DNA"/>
</dbReference>
<dbReference type="SUPFAM" id="SSF53850">
    <property type="entry name" value="Periplasmic binding protein-like II"/>
    <property type="match status" value="1"/>
</dbReference>
<dbReference type="Proteomes" id="UP000233769">
    <property type="component" value="Chromosome tk0001"/>
</dbReference>
<sequence length="348" mass="36767">MLVKPFTYALAVGLAAAQLATSALAADITGAGATFPFPVYSKWAEAYRKDTGTGLNYQSIGSGGGIKQIQAKTVDFGATDAPLKPAQLEKDGLVQFPTVMGGVVPVINVPGIEAGTVKLTGELLADIYAGKILKWSDPKIVKLNDGVKLPDANITPVYRSDASGTTNIFTTYLSSVSEPWKKEFGAATTVSWPVGQGGKGNEGVTATVKQVPNSIGYVESAYAKQNKLAYTLIQNKAGKYPQPDDKAFQAAAASADWKSTPGFGITLTNQAGEEAWPITAATFILVHKEAADAAKAGDVLKFFDWAYKNGDKLATELDYVPLPDNVVGLIHEEWKGIKGKDGKPVFGM</sequence>
<dbReference type="PANTHER" id="PTHR42996">
    <property type="entry name" value="PHOSPHATE-BINDING PROTEIN PSTS"/>
    <property type="match status" value="1"/>
</dbReference>
<keyword evidence="8" id="KW-0732">Signal</keyword>
<evidence type="ECO:0000256" key="1">
    <source>
        <dbReference type="ARBA" id="ARBA00002841"/>
    </source>
</evidence>
<comment type="function">
    <text evidence="1 7">Part of the ABC transporter complex PstSACB involved in phosphate import.</text>
</comment>
<dbReference type="InterPro" id="IPR005673">
    <property type="entry name" value="ABC_phos-bd_PstS"/>
</dbReference>
<dbReference type="Gene3D" id="3.40.190.10">
    <property type="entry name" value="Periplasmic binding protein-like II"/>
    <property type="match status" value="2"/>
</dbReference>
<dbReference type="NCBIfam" id="TIGR00975">
    <property type="entry name" value="3a0107s03"/>
    <property type="match status" value="1"/>
</dbReference>
<evidence type="ECO:0000313" key="10">
    <source>
        <dbReference type="EMBL" id="SOR27093.1"/>
    </source>
</evidence>
<gene>
    <name evidence="10" type="primary">pstS</name>
    <name evidence="10" type="ORF">TK0001_0491</name>
</gene>
<name>A0A2N9AIF1_METEX</name>
<organism evidence="10 11">
    <name type="scientific">Methylorubrum extorquens</name>
    <name type="common">Methylobacterium dichloromethanicum</name>
    <name type="synonym">Methylobacterium extorquens</name>
    <dbReference type="NCBI Taxonomy" id="408"/>
    <lineage>
        <taxon>Bacteria</taxon>
        <taxon>Pseudomonadati</taxon>
        <taxon>Pseudomonadota</taxon>
        <taxon>Alphaproteobacteria</taxon>
        <taxon>Hyphomicrobiales</taxon>
        <taxon>Methylobacteriaceae</taxon>
        <taxon>Methylorubrum</taxon>
    </lineage>
</organism>
<dbReference type="Pfam" id="PF12849">
    <property type="entry name" value="PBP_like_2"/>
    <property type="match status" value="1"/>
</dbReference>
<comment type="similarity">
    <text evidence="2 7">Belongs to the PstS family.</text>
</comment>
<dbReference type="InterPro" id="IPR050962">
    <property type="entry name" value="Phosphate-bind_PstS"/>
</dbReference>
<evidence type="ECO:0000256" key="6">
    <source>
        <dbReference type="ARBA" id="ARBA00022592"/>
    </source>
</evidence>
<dbReference type="PIRSF" id="PIRSF002756">
    <property type="entry name" value="PstS"/>
    <property type="match status" value="1"/>
</dbReference>
<dbReference type="NCBIfam" id="NF008171">
    <property type="entry name" value="PRK10918.1"/>
    <property type="match status" value="1"/>
</dbReference>
<evidence type="ECO:0000313" key="11">
    <source>
        <dbReference type="Proteomes" id="UP000233769"/>
    </source>
</evidence>
<evidence type="ECO:0000259" key="9">
    <source>
        <dbReference type="Pfam" id="PF12849"/>
    </source>
</evidence>